<dbReference type="PRINTS" id="PR01166">
    <property type="entry name" value="CYCOXIDASEII"/>
</dbReference>
<evidence type="ECO:0000256" key="12">
    <source>
        <dbReference type="ARBA" id="ARBA00024688"/>
    </source>
</evidence>
<dbReference type="Gene3D" id="1.10.287.90">
    <property type="match status" value="1"/>
</dbReference>
<evidence type="ECO:0000256" key="8">
    <source>
        <dbReference type="ARBA" id="ARBA00022982"/>
    </source>
</evidence>
<comment type="function">
    <text evidence="12 15">Subunits I and II form the functional core of the enzyme complex. Electrons originating in cytochrome c are transferred via heme a and Cu(A) to the binuclear center formed by heme a3 and Cu(B).</text>
</comment>
<dbReference type="InterPro" id="IPR036257">
    <property type="entry name" value="Cyt_c_oxidase_su2_TM_sf"/>
</dbReference>
<dbReference type="InterPro" id="IPR014222">
    <property type="entry name" value="Cyt_c_oxidase_su2"/>
</dbReference>
<evidence type="ECO:0000256" key="13">
    <source>
        <dbReference type="ARBA" id="ARBA00047816"/>
    </source>
</evidence>
<evidence type="ECO:0000256" key="1">
    <source>
        <dbReference type="ARBA" id="ARBA00004141"/>
    </source>
</evidence>
<gene>
    <name evidence="19" type="ORF">A2151_00290</name>
</gene>
<evidence type="ECO:0000256" key="14">
    <source>
        <dbReference type="RuleBase" id="RU000456"/>
    </source>
</evidence>
<keyword evidence="10 15" id="KW-0186">Copper</keyword>
<dbReference type="EC" id="7.1.1.9" evidence="15"/>
<feature type="transmembrane region" description="Helical" evidence="16">
    <location>
        <begin position="35"/>
        <end position="56"/>
    </location>
</feature>
<comment type="cofactor">
    <cofactor evidence="15">
        <name>Cu cation</name>
        <dbReference type="ChEBI" id="CHEBI:23378"/>
    </cofactor>
    <text evidence="15">Binds a copper A center.</text>
</comment>
<dbReference type="PROSITE" id="PS50857">
    <property type="entry name" value="COX2_CUA"/>
    <property type="match status" value="1"/>
</dbReference>
<dbReference type="PROSITE" id="PS50999">
    <property type="entry name" value="COX2_TM"/>
    <property type="match status" value="1"/>
</dbReference>
<dbReference type="PROSITE" id="PS00078">
    <property type="entry name" value="COX2"/>
    <property type="match status" value="1"/>
</dbReference>
<comment type="subcellular location">
    <subcellularLocation>
        <location evidence="14">Cell membrane</location>
        <topology evidence="14">Multi-pass membrane protein</topology>
    </subcellularLocation>
    <subcellularLocation>
        <location evidence="1">Membrane</location>
        <topology evidence="1">Multi-pass membrane protein</topology>
    </subcellularLocation>
</comment>
<evidence type="ECO:0000256" key="3">
    <source>
        <dbReference type="ARBA" id="ARBA00022448"/>
    </source>
</evidence>
<accession>A0A1F6TUK8</accession>
<comment type="caution">
    <text evidence="19">The sequence shown here is derived from an EMBL/GenBank/DDBJ whole genome shotgun (WGS) entry which is preliminary data.</text>
</comment>
<dbReference type="GO" id="GO:0016491">
    <property type="term" value="F:oxidoreductase activity"/>
    <property type="evidence" value="ECO:0007669"/>
    <property type="project" value="InterPro"/>
</dbReference>
<dbReference type="GO" id="GO:0004129">
    <property type="term" value="F:cytochrome-c oxidase activity"/>
    <property type="evidence" value="ECO:0007669"/>
    <property type="project" value="UniProtKB-EC"/>
</dbReference>
<dbReference type="InterPro" id="IPR011759">
    <property type="entry name" value="Cyt_c_oxidase_su2_TM_dom"/>
</dbReference>
<keyword evidence="6 15" id="KW-0479">Metal-binding</keyword>
<name>A0A1F6TUK8_9PROT</name>
<protein>
    <recommendedName>
        <fullName evidence="15">Cytochrome c oxidase subunit 2</fullName>
        <ecNumber evidence="15">7.1.1.9</ecNumber>
    </recommendedName>
</protein>
<dbReference type="STRING" id="1817760.A2151_00290"/>
<dbReference type="GO" id="GO:0042773">
    <property type="term" value="P:ATP synthesis coupled electron transport"/>
    <property type="evidence" value="ECO:0007669"/>
    <property type="project" value="TreeGrafter"/>
</dbReference>
<dbReference type="GO" id="GO:0005507">
    <property type="term" value="F:copper ion binding"/>
    <property type="evidence" value="ECO:0007669"/>
    <property type="project" value="InterPro"/>
</dbReference>
<evidence type="ECO:0000256" key="11">
    <source>
        <dbReference type="ARBA" id="ARBA00023136"/>
    </source>
</evidence>
<feature type="domain" description="Cytochrome oxidase subunit II transmembrane region profile" evidence="18">
    <location>
        <begin position="10"/>
        <end position="105"/>
    </location>
</feature>
<dbReference type="PANTHER" id="PTHR22888">
    <property type="entry name" value="CYTOCHROME C OXIDASE, SUBUNIT II"/>
    <property type="match status" value="1"/>
</dbReference>
<dbReference type="NCBIfam" id="TIGR02866">
    <property type="entry name" value="CoxB"/>
    <property type="match status" value="1"/>
</dbReference>
<dbReference type="Pfam" id="PF00116">
    <property type="entry name" value="COX2"/>
    <property type="match status" value="1"/>
</dbReference>
<feature type="transmembrane region" description="Helical" evidence="16">
    <location>
        <begin position="77"/>
        <end position="99"/>
    </location>
</feature>
<dbReference type="InterPro" id="IPR008972">
    <property type="entry name" value="Cupredoxin"/>
</dbReference>
<evidence type="ECO:0000256" key="5">
    <source>
        <dbReference type="ARBA" id="ARBA00022692"/>
    </source>
</evidence>
<dbReference type="Gene3D" id="2.60.40.420">
    <property type="entry name" value="Cupredoxins - blue copper proteins"/>
    <property type="match status" value="1"/>
</dbReference>
<keyword evidence="9 16" id="KW-1133">Transmembrane helix</keyword>
<evidence type="ECO:0000256" key="9">
    <source>
        <dbReference type="ARBA" id="ARBA00022989"/>
    </source>
</evidence>
<keyword evidence="8 14" id="KW-0249">Electron transport</keyword>
<evidence type="ECO:0000313" key="19">
    <source>
        <dbReference type="EMBL" id="OGI48775.1"/>
    </source>
</evidence>
<proteinExistence type="inferred from homology"/>
<feature type="domain" description="Cytochrome oxidase subunit II copper A binding" evidence="17">
    <location>
        <begin position="106"/>
        <end position="243"/>
    </location>
</feature>
<evidence type="ECO:0000259" key="17">
    <source>
        <dbReference type="PROSITE" id="PS50857"/>
    </source>
</evidence>
<comment type="catalytic activity">
    <reaction evidence="13 15">
        <text>4 Fe(II)-[cytochrome c] + O2 + 8 H(+)(in) = 4 Fe(III)-[cytochrome c] + 2 H2O + 4 H(+)(out)</text>
        <dbReference type="Rhea" id="RHEA:11436"/>
        <dbReference type="Rhea" id="RHEA-COMP:10350"/>
        <dbReference type="Rhea" id="RHEA-COMP:14399"/>
        <dbReference type="ChEBI" id="CHEBI:15377"/>
        <dbReference type="ChEBI" id="CHEBI:15378"/>
        <dbReference type="ChEBI" id="CHEBI:15379"/>
        <dbReference type="ChEBI" id="CHEBI:29033"/>
        <dbReference type="ChEBI" id="CHEBI:29034"/>
        <dbReference type="EC" id="7.1.1.9"/>
    </reaction>
</comment>
<organism evidence="19 20">
    <name type="scientific">Candidatus Muproteobacteria bacterium RBG_16_65_34</name>
    <dbReference type="NCBI Taxonomy" id="1817760"/>
    <lineage>
        <taxon>Bacteria</taxon>
        <taxon>Pseudomonadati</taxon>
        <taxon>Pseudomonadota</taxon>
        <taxon>Candidatus Muproteobacteria</taxon>
    </lineage>
</organism>
<evidence type="ECO:0000256" key="6">
    <source>
        <dbReference type="ARBA" id="ARBA00022723"/>
    </source>
</evidence>
<keyword evidence="3 14" id="KW-0813">Transport</keyword>
<evidence type="ECO:0000256" key="10">
    <source>
        <dbReference type="ARBA" id="ARBA00023008"/>
    </source>
</evidence>
<evidence type="ECO:0000256" key="4">
    <source>
        <dbReference type="ARBA" id="ARBA00022660"/>
    </source>
</evidence>
<dbReference type="SUPFAM" id="SSF49503">
    <property type="entry name" value="Cupredoxins"/>
    <property type="match status" value="1"/>
</dbReference>
<evidence type="ECO:0000256" key="15">
    <source>
        <dbReference type="RuleBase" id="RU004024"/>
    </source>
</evidence>
<sequence>MSGVFAPGLVSADYGLPFPKPVTPVAERILELHNLVLLGCLAAFALVCGFMLYSLVMHRKGRGFKPARFRGHATLEALWPAVPFLALAGAAVPATKVLLEAADAGKPHMTVAITGYQWRWKYDYPVQDLSFFSSLATPREQIEGGAPKDERYLLEADNPLVLPVGLKVRFVITAHDVIHAWSVPQLGVKQDAVPGFLGEFWASIDEPGTYRGQCAELCGVGHGYMPIVVQAVTQEEFDLWVSGQKSNATVAARKGPGTNAAGAPRL</sequence>
<dbReference type="EMBL" id="MFSU01000019">
    <property type="protein sequence ID" value="OGI48775.1"/>
    <property type="molecule type" value="Genomic_DNA"/>
</dbReference>
<dbReference type="InterPro" id="IPR001505">
    <property type="entry name" value="Copper_CuA"/>
</dbReference>
<dbReference type="InterPro" id="IPR002429">
    <property type="entry name" value="CcO_II-like_C"/>
</dbReference>
<dbReference type="GO" id="GO:0005886">
    <property type="term" value="C:plasma membrane"/>
    <property type="evidence" value="ECO:0007669"/>
    <property type="project" value="UniProtKB-SubCell"/>
</dbReference>
<reference evidence="19 20" key="1">
    <citation type="journal article" date="2016" name="Nat. Commun.">
        <title>Thousands of microbial genomes shed light on interconnected biogeochemical processes in an aquifer system.</title>
        <authorList>
            <person name="Anantharaman K."/>
            <person name="Brown C.T."/>
            <person name="Hug L.A."/>
            <person name="Sharon I."/>
            <person name="Castelle C.J."/>
            <person name="Probst A.J."/>
            <person name="Thomas B.C."/>
            <person name="Singh A."/>
            <person name="Wilkins M.J."/>
            <person name="Karaoz U."/>
            <person name="Brodie E.L."/>
            <person name="Williams K.H."/>
            <person name="Hubbard S.S."/>
            <person name="Banfield J.F."/>
        </authorList>
    </citation>
    <scope>NUCLEOTIDE SEQUENCE [LARGE SCALE GENOMIC DNA]</scope>
</reference>
<comment type="similarity">
    <text evidence="2 14">Belongs to the cytochrome c oxidase subunit 2 family.</text>
</comment>
<dbReference type="InterPro" id="IPR045187">
    <property type="entry name" value="CcO_II"/>
</dbReference>
<evidence type="ECO:0000256" key="16">
    <source>
        <dbReference type="SAM" id="Phobius"/>
    </source>
</evidence>
<keyword evidence="4 14" id="KW-0679">Respiratory chain</keyword>
<dbReference type="SUPFAM" id="SSF81464">
    <property type="entry name" value="Cytochrome c oxidase subunit II-like, transmembrane region"/>
    <property type="match status" value="1"/>
</dbReference>
<dbReference type="PANTHER" id="PTHR22888:SF9">
    <property type="entry name" value="CYTOCHROME C OXIDASE SUBUNIT 2"/>
    <property type="match status" value="1"/>
</dbReference>
<evidence type="ECO:0000259" key="18">
    <source>
        <dbReference type="PROSITE" id="PS50999"/>
    </source>
</evidence>
<keyword evidence="11 16" id="KW-0472">Membrane</keyword>
<keyword evidence="5 14" id="KW-0812">Transmembrane</keyword>
<keyword evidence="7" id="KW-1278">Translocase</keyword>
<dbReference type="Proteomes" id="UP000178885">
    <property type="component" value="Unassembled WGS sequence"/>
</dbReference>
<evidence type="ECO:0000256" key="2">
    <source>
        <dbReference type="ARBA" id="ARBA00007866"/>
    </source>
</evidence>
<evidence type="ECO:0000256" key="7">
    <source>
        <dbReference type="ARBA" id="ARBA00022967"/>
    </source>
</evidence>
<dbReference type="Pfam" id="PF02790">
    <property type="entry name" value="COX2_TM"/>
    <property type="match status" value="1"/>
</dbReference>
<evidence type="ECO:0000313" key="20">
    <source>
        <dbReference type="Proteomes" id="UP000178885"/>
    </source>
</evidence>
<dbReference type="AlphaFoldDB" id="A0A1F6TUK8"/>